<dbReference type="AlphaFoldDB" id="A0A183L4X6"/>
<dbReference type="Proteomes" id="UP000279833">
    <property type="component" value="Unassembled WGS sequence"/>
</dbReference>
<evidence type="ECO:0000313" key="1">
    <source>
        <dbReference type="EMBL" id="VDP78789.1"/>
    </source>
</evidence>
<name>A0A183L4X6_9TREM</name>
<evidence type="ECO:0000313" key="3">
    <source>
        <dbReference type="WBParaSite" id="SCUD_0002239101-mRNA-1"/>
    </source>
</evidence>
<proteinExistence type="predicted"/>
<evidence type="ECO:0000313" key="2">
    <source>
        <dbReference type="Proteomes" id="UP000279833"/>
    </source>
</evidence>
<dbReference type="WBParaSite" id="SCUD_0002239101-mRNA-1">
    <property type="protein sequence ID" value="SCUD_0002239101-mRNA-1"/>
    <property type="gene ID" value="SCUD_0002239101"/>
</dbReference>
<dbReference type="EMBL" id="UZAK01049238">
    <property type="protein sequence ID" value="VDP78789.1"/>
    <property type="molecule type" value="Genomic_DNA"/>
</dbReference>
<protein>
    <submittedName>
        <fullName evidence="3">Glutaredoxin domain-containing protein</fullName>
    </submittedName>
</protein>
<reference evidence="3" key="1">
    <citation type="submission" date="2016-06" db="UniProtKB">
        <authorList>
            <consortium name="WormBaseParasite"/>
        </authorList>
    </citation>
    <scope>IDENTIFICATION</scope>
</reference>
<reference evidence="1 2" key="2">
    <citation type="submission" date="2018-11" db="EMBL/GenBank/DDBJ databases">
        <authorList>
            <consortium name="Pathogen Informatics"/>
        </authorList>
    </citation>
    <scope>NUCLEOTIDE SEQUENCE [LARGE SCALE GENOMIC DNA]</scope>
    <source>
        <strain evidence="1">Dakar</strain>
        <strain evidence="2">Dakar, Senegal</strain>
    </source>
</reference>
<organism evidence="3">
    <name type="scientific">Schistosoma curassoni</name>
    <dbReference type="NCBI Taxonomy" id="6186"/>
    <lineage>
        <taxon>Eukaryota</taxon>
        <taxon>Metazoa</taxon>
        <taxon>Spiralia</taxon>
        <taxon>Lophotrochozoa</taxon>
        <taxon>Platyhelminthes</taxon>
        <taxon>Trematoda</taxon>
        <taxon>Digenea</taxon>
        <taxon>Strigeidida</taxon>
        <taxon>Schistosomatoidea</taxon>
        <taxon>Schistosomatidae</taxon>
        <taxon>Schistosoma</taxon>
    </lineage>
</organism>
<accession>A0A183L4X6</accession>
<gene>
    <name evidence="1" type="ORF">SCUD_LOCUS22389</name>
</gene>
<sequence length="398" mass="44621">NRTNSPLDEAYATCSGLDLTLKDQSVLESHVQASSTPRRLNYIPSKTLHEQNDYYCSEQFNAENNSFIISEHINQVQNSNESLENNKQLDQRLGFNYSSGSFNSKGSTVSCYHSAIPQTKRSNIEKQTGSSFNIQSILGVTDQFKVFSETTSNTDSNTNDDNIKNNNIEIIDRTKTPNSFFDQFLVGYLQAMNPLLLSSRGIQMQSVITPPQPVDTTVTIQSTNSVSTTLPLNETGTVKFSVKQRAKKLNPTTSMYSITNGMTNRQLDVKNNDPIHGSLKQTERIQQSMKNVYDLSGSSLSSEDDVITRQRAKTSDVGKTPVILYCPEPSDSKTKVKALLERNDPCLKYVNDGAAIRNPFAIDRKIQLVHLTSLLCKYVFRYNIHALLFVYDKNVGNY</sequence>
<keyword evidence="2" id="KW-1185">Reference proteome</keyword>